<name>A0AAV5JPQ7_9ROSI</name>
<gene>
    <name evidence="1" type="ORF">SLEP1_g25314</name>
</gene>
<proteinExistence type="predicted"/>
<dbReference type="EMBL" id="BPVZ01000041">
    <property type="protein sequence ID" value="GKV14431.1"/>
    <property type="molecule type" value="Genomic_DNA"/>
</dbReference>
<sequence>MIMSSSIFPISSLVPHLNRHGKHYSSIVLCPPIPPKPPPLPTTSRKTGR</sequence>
<evidence type="ECO:0000313" key="1">
    <source>
        <dbReference type="EMBL" id="GKV14431.1"/>
    </source>
</evidence>
<reference evidence="1 2" key="1">
    <citation type="journal article" date="2021" name="Commun. Biol.">
        <title>The genome of Shorea leprosula (Dipterocarpaceae) highlights the ecological relevance of drought in aseasonal tropical rainforests.</title>
        <authorList>
            <person name="Ng K.K.S."/>
            <person name="Kobayashi M.J."/>
            <person name="Fawcett J.A."/>
            <person name="Hatakeyama M."/>
            <person name="Paape T."/>
            <person name="Ng C.H."/>
            <person name="Ang C.C."/>
            <person name="Tnah L.H."/>
            <person name="Lee C.T."/>
            <person name="Nishiyama T."/>
            <person name="Sese J."/>
            <person name="O'Brien M.J."/>
            <person name="Copetti D."/>
            <person name="Mohd Noor M.I."/>
            <person name="Ong R.C."/>
            <person name="Putra M."/>
            <person name="Sireger I.Z."/>
            <person name="Indrioko S."/>
            <person name="Kosugi Y."/>
            <person name="Izuno A."/>
            <person name="Isagi Y."/>
            <person name="Lee S.L."/>
            <person name="Shimizu K.K."/>
        </authorList>
    </citation>
    <scope>NUCLEOTIDE SEQUENCE [LARGE SCALE GENOMIC DNA]</scope>
    <source>
        <strain evidence="1">214</strain>
    </source>
</reference>
<dbReference type="Proteomes" id="UP001054252">
    <property type="component" value="Unassembled WGS sequence"/>
</dbReference>
<organism evidence="1 2">
    <name type="scientific">Rubroshorea leprosula</name>
    <dbReference type="NCBI Taxonomy" id="152421"/>
    <lineage>
        <taxon>Eukaryota</taxon>
        <taxon>Viridiplantae</taxon>
        <taxon>Streptophyta</taxon>
        <taxon>Embryophyta</taxon>
        <taxon>Tracheophyta</taxon>
        <taxon>Spermatophyta</taxon>
        <taxon>Magnoliopsida</taxon>
        <taxon>eudicotyledons</taxon>
        <taxon>Gunneridae</taxon>
        <taxon>Pentapetalae</taxon>
        <taxon>rosids</taxon>
        <taxon>malvids</taxon>
        <taxon>Malvales</taxon>
        <taxon>Dipterocarpaceae</taxon>
        <taxon>Rubroshorea</taxon>
    </lineage>
</organism>
<keyword evidence="2" id="KW-1185">Reference proteome</keyword>
<evidence type="ECO:0000313" key="2">
    <source>
        <dbReference type="Proteomes" id="UP001054252"/>
    </source>
</evidence>
<dbReference type="AlphaFoldDB" id="A0AAV5JPQ7"/>
<accession>A0AAV5JPQ7</accession>
<protein>
    <submittedName>
        <fullName evidence="1">Uncharacterized protein</fullName>
    </submittedName>
</protein>
<comment type="caution">
    <text evidence="1">The sequence shown here is derived from an EMBL/GenBank/DDBJ whole genome shotgun (WGS) entry which is preliminary data.</text>
</comment>